<dbReference type="EMBL" id="JEMB01002190">
    <property type="protein sequence ID" value="KYF82890.1"/>
    <property type="molecule type" value="Genomic_DNA"/>
</dbReference>
<gene>
    <name evidence="1" type="ORF">BE17_08100</name>
</gene>
<dbReference type="Proteomes" id="UP000075635">
    <property type="component" value="Unassembled WGS sequence"/>
</dbReference>
<feature type="non-terminal residue" evidence="1">
    <location>
        <position position="1"/>
    </location>
</feature>
<dbReference type="AlphaFoldDB" id="A0A150RS58"/>
<evidence type="ECO:0000313" key="2">
    <source>
        <dbReference type="Proteomes" id="UP000075635"/>
    </source>
</evidence>
<organism evidence="1 2">
    <name type="scientific">Sorangium cellulosum</name>
    <name type="common">Polyangium cellulosum</name>
    <dbReference type="NCBI Taxonomy" id="56"/>
    <lineage>
        <taxon>Bacteria</taxon>
        <taxon>Pseudomonadati</taxon>
        <taxon>Myxococcota</taxon>
        <taxon>Polyangia</taxon>
        <taxon>Polyangiales</taxon>
        <taxon>Polyangiaceae</taxon>
        <taxon>Sorangium</taxon>
    </lineage>
</organism>
<name>A0A150RS58_SORCE</name>
<proteinExistence type="predicted"/>
<comment type="caution">
    <text evidence="1">The sequence shown here is derived from an EMBL/GenBank/DDBJ whole genome shotgun (WGS) entry which is preliminary data.</text>
</comment>
<reference evidence="1 2" key="1">
    <citation type="submission" date="2014-02" db="EMBL/GenBank/DDBJ databases">
        <title>The small core and large imbalanced accessory genome model reveals a collaborative survival strategy of Sorangium cellulosum strains in nature.</title>
        <authorList>
            <person name="Han K."/>
            <person name="Peng R."/>
            <person name="Blom J."/>
            <person name="Li Y.-Z."/>
        </authorList>
    </citation>
    <scope>NUCLEOTIDE SEQUENCE [LARGE SCALE GENOMIC DNA]</scope>
    <source>
        <strain evidence="1 2">So0011-07</strain>
    </source>
</reference>
<sequence>AAVRAVASRDQEIAAERALIDSAITALSSGRRAEASSLLIEHRRRFPTGRLTAERNAALSALRSRPFTIPPPSPL</sequence>
<protein>
    <submittedName>
        <fullName evidence="1">Uncharacterized protein</fullName>
    </submittedName>
</protein>
<accession>A0A150RS58</accession>
<evidence type="ECO:0000313" key="1">
    <source>
        <dbReference type="EMBL" id="KYF82890.1"/>
    </source>
</evidence>